<sequence length="954" mass="100453">MITTDTIAALASTSSTSITDLTTATVACFSSSSAGFNSSPDGGGGDFTFGTASTAWPDGGIVVCPSDRTSSVSAAPLATGDGTSTYFTGTLTPGDGILPTTIAISAGVTITDLGFGTLYGTGIYGTINYTTGLWTLNFVQAWSATTTYISGNLVWYNGAIWKAYQDTVQGEANLNSIPSIPNNGFWELVCLTTAAAAIPSSGQAITASYTYASSAGRWVRICGGALDIRWYGATISSDIYEPLSRADYYAFTYNPTFGKSVYVPAVGTFYLKTPVLFNSLRLHGDTNTYSSAGSEIKWIPSIGTTAIDLLPALTFTNKFICEKLTILGSDVLPTVSTLVSSGWVIAEAVVTGSISGNTLTVSAVTSGALAVGQSISGAGMAPCPLGQCAITALGTGTGGTGTYTISGSAQTVASTTITSTNLPNYEAFQAGTICVQANSQGVIRDCRIGQAKVGVWMNANGGHTYLEDTQVSGCMFNVFNIGYTNTQDYFLQACDFTGAFWASMAFGRAGLSFSSNRSHFGFGPYCIFQFDDSQYVYPNQTEPGINYIAGTEIYFNDTSLEGPGEAVVYTLPFCDPQFVFRGLSGTNGYANYNLPTSLVPEPWSYFFQFLGGLSVFDCDHNGGWDTSGDSAIAKCYIGETLAAGNTVSTGWNTSLDIFQGSVVWGTPTQFSRASFVDYRANRTDTDFQRRTERLRLPSMAHTGNMTLDPENTANYTLHAGTTVAITPLATLLAGALSGYTVPREVYEECGPNPNVICISCTAETGVVASLPVRSDITWNTARALAMSGWFATSTYSGYVQVRAQNASAAYVDLFQSYSTTIPLSNETIGRYYGKGVTLSDMASTSLTTLQFSISSSVSGAYVLYIIAPMLTYDDFAPYNRFAGPTALAPQSCTNYALANLPSAVEFSLGATSYCTDGRNTGEADGAGTGCPVFVKSVSGVNTWCAVWSGVAVTN</sequence>
<dbReference type="EMBL" id="SDMK01000004">
    <property type="protein sequence ID" value="RXS93681.1"/>
    <property type="molecule type" value="Genomic_DNA"/>
</dbReference>
<dbReference type="SUPFAM" id="SSF51055">
    <property type="entry name" value="Carbohydrate binding domain"/>
    <property type="match status" value="1"/>
</dbReference>
<evidence type="ECO:0000256" key="1">
    <source>
        <dbReference type="ARBA" id="ARBA00022801"/>
    </source>
</evidence>
<dbReference type="GO" id="GO:0005576">
    <property type="term" value="C:extracellular region"/>
    <property type="evidence" value="ECO:0007669"/>
    <property type="project" value="InterPro"/>
</dbReference>
<proteinExistence type="predicted"/>
<accession>A0A4Q1S9Q9</accession>
<dbReference type="GO" id="GO:0004553">
    <property type="term" value="F:hydrolase activity, hydrolyzing O-glycosyl compounds"/>
    <property type="evidence" value="ECO:0007669"/>
    <property type="project" value="InterPro"/>
</dbReference>
<dbReference type="CDD" id="cd12215">
    <property type="entry name" value="ChiC_BD"/>
    <property type="match status" value="1"/>
</dbReference>
<keyword evidence="1" id="KW-0378">Hydrolase</keyword>
<dbReference type="GO" id="GO:0030246">
    <property type="term" value="F:carbohydrate binding"/>
    <property type="evidence" value="ECO:0007669"/>
    <property type="project" value="InterPro"/>
</dbReference>
<feature type="domain" description="Chitin-binding type-3" evidence="2">
    <location>
        <begin position="139"/>
        <end position="189"/>
    </location>
</feature>
<name>A0A4Q1S9Q9_9BACT</name>
<dbReference type="OrthoDB" id="7494486at2"/>
<gene>
    <name evidence="3" type="ORF">ESZ00_16590</name>
</gene>
<dbReference type="InterPro" id="IPR036573">
    <property type="entry name" value="CBM_sf_5/12"/>
</dbReference>
<keyword evidence="4" id="KW-1185">Reference proteome</keyword>
<dbReference type="SMART" id="SM00495">
    <property type="entry name" value="ChtBD3"/>
    <property type="match status" value="1"/>
</dbReference>
<comment type="caution">
    <text evidence="3">The sequence shown here is derived from an EMBL/GenBank/DDBJ whole genome shotgun (WGS) entry which is preliminary data.</text>
</comment>
<dbReference type="Proteomes" id="UP000290253">
    <property type="component" value="Unassembled WGS sequence"/>
</dbReference>
<dbReference type="GO" id="GO:0005975">
    <property type="term" value="P:carbohydrate metabolic process"/>
    <property type="evidence" value="ECO:0007669"/>
    <property type="project" value="InterPro"/>
</dbReference>
<dbReference type="InterPro" id="IPR003610">
    <property type="entry name" value="CBM5/12"/>
</dbReference>
<organism evidence="3 4">
    <name type="scientific">Silvibacterium dinghuense</name>
    <dbReference type="NCBI Taxonomy" id="1560006"/>
    <lineage>
        <taxon>Bacteria</taxon>
        <taxon>Pseudomonadati</taxon>
        <taxon>Acidobacteriota</taxon>
        <taxon>Terriglobia</taxon>
        <taxon>Terriglobales</taxon>
        <taxon>Acidobacteriaceae</taxon>
        <taxon>Silvibacterium</taxon>
    </lineage>
</organism>
<evidence type="ECO:0000313" key="4">
    <source>
        <dbReference type="Proteomes" id="UP000290253"/>
    </source>
</evidence>
<protein>
    <recommendedName>
        <fullName evidence="2">Chitin-binding type-3 domain-containing protein</fullName>
    </recommendedName>
</protein>
<evidence type="ECO:0000313" key="3">
    <source>
        <dbReference type="EMBL" id="RXS93681.1"/>
    </source>
</evidence>
<dbReference type="RefSeq" id="WP_129209450.1">
    <property type="nucleotide sequence ID" value="NZ_BMGU01000002.1"/>
</dbReference>
<evidence type="ECO:0000259" key="2">
    <source>
        <dbReference type="SMART" id="SM00495"/>
    </source>
</evidence>
<dbReference type="AlphaFoldDB" id="A0A4Q1S9Q9"/>
<reference evidence="3 4" key="1">
    <citation type="journal article" date="2016" name="Int. J. Syst. Evol. Microbiol.">
        <title>Acidipila dinghuensis sp. nov., an acidobacterium isolated from forest soil.</title>
        <authorList>
            <person name="Jiang Y.W."/>
            <person name="Wang J."/>
            <person name="Chen M.H."/>
            <person name="Lv Y.Y."/>
            <person name="Qiu L.H."/>
        </authorList>
    </citation>
    <scope>NUCLEOTIDE SEQUENCE [LARGE SCALE GENOMIC DNA]</scope>
    <source>
        <strain evidence="3 4">DHOF10</strain>
    </source>
</reference>